<protein>
    <submittedName>
        <fullName evidence="2">WD repeat-containing protein 35</fullName>
    </submittedName>
</protein>
<dbReference type="WBParaSite" id="ES5_v2.g14442.t1">
    <property type="protein sequence ID" value="ES5_v2.g14442.t1"/>
    <property type="gene ID" value="ES5_v2.g14442"/>
</dbReference>
<dbReference type="Proteomes" id="UP000887579">
    <property type="component" value="Unplaced"/>
</dbReference>
<proteinExistence type="predicted"/>
<organism evidence="1 2">
    <name type="scientific">Panagrolaimus sp. ES5</name>
    <dbReference type="NCBI Taxonomy" id="591445"/>
    <lineage>
        <taxon>Eukaryota</taxon>
        <taxon>Metazoa</taxon>
        <taxon>Ecdysozoa</taxon>
        <taxon>Nematoda</taxon>
        <taxon>Chromadorea</taxon>
        <taxon>Rhabditida</taxon>
        <taxon>Tylenchina</taxon>
        <taxon>Panagrolaimomorpha</taxon>
        <taxon>Panagrolaimoidea</taxon>
        <taxon>Panagrolaimidae</taxon>
        <taxon>Panagrolaimus</taxon>
    </lineage>
</organism>
<evidence type="ECO:0000313" key="2">
    <source>
        <dbReference type="WBParaSite" id="ES5_v2.g14442.t1"/>
    </source>
</evidence>
<reference evidence="2" key="1">
    <citation type="submission" date="2022-11" db="UniProtKB">
        <authorList>
            <consortium name="WormBaseParasite"/>
        </authorList>
    </citation>
    <scope>IDENTIFICATION</scope>
</reference>
<name>A0AC34FBU4_9BILA</name>
<sequence length="451" mass="51371">MFYGNLEAAEKIYLDNDRKDLAIDMHRKMNNWPRILKMLQQSGASNSDALMIEAWKEVGDWFAERQKWAMAAKHYAAGNHFDDLVDCYIKLDDFGKMEQLMHQLPDNHAVLLRLAEHFSSAGLCELAVDCYVRCEQHETALDTSIKLNQWDMAVDISKRYHLRDVESLLGKYAADLTGNNEKTMAAVQLFRKAGKFLLAARKVFEMAQEETNNATAKRLKKLYVLGALLVEMYRDQNKAQLAKDKDNNVAGASSATVALQGLLEEDKSLSMADARLIDTAWRGAEAWHFLMLAHQQLYAKEYVAALKTCLVVSEYDEFVDTYEIHCMLALVAVHARQFGIASKAFMKINSLPNVSDEEKEKYSQLAMEIFLKYPPQDTRDAKIECTTCEAVIPDCSIVCPNASCNTRFPICIASGRPLLDYQFWLCPSCKHRAYEQEIQSYKFCPLCHCEI</sequence>
<evidence type="ECO:0000313" key="1">
    <source>
        <dbReference type="Proteomes" id="UP000887579"/>
    </source>
</evidence>
<accession>A0AC34FBU4</accession>